<name>A0ABR4KIA0_9EURO</name>
<dbReference type="Pfam" id="PF04516">
    <property type="entry name" value="CP2"/>
    <property type="match status" value="1"/>
</dbReference>
<evidence type="ECO:0000256" key="1">
    <source>
        <dbReference type="ARBA" id="ARBA00004123"/>
    </source>
</evidence>
<feature type="coiled-coil region" evidence="6">
    <location>
        <begin position="426"/>
        <end position="453"/>
    </location>
</feature>
<dbReference type="InterPro" id="IPR057520">
    <property type="entry name" value="GRHL1/CP2_C"/>
</dbReference>
<evidence type="ECO:0000256" key="6">
    <source>
        <dbReference type="SAM" id="Coils"/>
    </source>
</evidence>
<keyword evidence="3" id="KW-0238">DNA-binding</keyword>
<keyword evidence="5" id="KW-0539">Nucleus</keyword>
<dbReference type="Pfam" id="PF25416">
    <property type="entry name" value="GRHL1_C"/>
    <property type="match status" value="1"/>
</dbReference>
<keyword evidence="4" id="KW-0804">Transcription</keyword>
<evidence type="ECO:0000313" key="9">
    <source>
        <dbReference type="EMBL" id="KAL2851022.1"/>
    </source>
</evidence>
<evidence type="ECO:0000256" key="4">
    <source>
        <dbReference type="ARBA" id="ARBA00023163"/>
    </source>
</evidence>
<evidence type="ECO:0000256" key="3">
    <source>
        <dbReference type="ARBA" id="ARBA00023125"/>
    </source>
</evidence>
<keyword evidence="2" id="KW-0805">Transcription regulation</keyword>
<proteinExistence type="predicted"/>
<evidence type="ECO:0000256" key="7">
    <source>
        <dbReference type="SAM" id="MobiDB-lite"/>
    </source>
</evidence>
<dbReference type="InterPro" id="IPR040167">
    <property type="entry name" value="TF_CP2-like"/>
</dbReference>
<protein>
    <submittedName>
        <fullName evidence="9">CP2 transcription factor-domain-containing protein</fullName>
    </submittedName>
</protein>
<reference evidence="9 10" key="1">
    <citation type="submission" date="2024-07" db="EMBL/GenBank/DDBJ databases">
        <title>Section-level genome sequencing and comparative genomics of Aspergillus sections Usti and Cavernicolus.</title>
        <authorList>
            <consortium name="Lawrence Berkeley National Laboratory"/>
            <person name="Nybo J.L."/>
            <person name="Vesth T.C."/>
            <person name="Theobald S."/>
            <person name="Frisvad J.C."/>
            <person name="Larsen T.O."/>
            <person name="Kjaerboelling I."/>
            <person name="Rothschild-Mancinelli K."/>
            <person name="Lyhne E.K."/>
            <person name="Kogle M.E."/>
            <person name="Barry K."/>
            <person name="Clum A."/>
            <person name="Na H."/>
            <person name="Ledsgaard L."/>
            <person name="Lin J."/>
            <person name="Lipzen A."/>
            <person name="Kuo A."/>
            <person name="Riley R."/>
            <person name="Mondo S."/>
            <person name="Labutti K."/>
            <person name="Haridas S."/>
            <person name="Pangalinan J."/>
            <person name="Salamov A.A."/>
            <person name="Simmons B.A."/>
            <person name="Magnuson J.K."/>
            <person name="Chen J."/>
            <person name="Drula E."/>
            <person name="Henrissat B."/>
            <person name="Wiebenga A."/>
            <person name="Lubbers R.J."/>
            <person name="Gomes A.C."/>
            <person name="Makela M.R."/>
            <person name="Stajich J."/>
            <person name="Grigoriev I.V."/>
            <person name="Mortensen U.H."/>
            <person name="De Vries R.P."/>
            <person name="Baker S.E."/>
            <person name="Andersen M.R."/>
        </authorList>
    </citation>
    <scope>NUCLEOTIDE SEQUENCE [LARGE SCALE GENOMIC DNA]</scope>
    <source>
        <strain evidence="9 10">CBS 123904</strain>
    </source>
</reference>
<organism evidence="9 10">
    <name type="scientific">Aspergillus pseudoustus</name>
    <dbReference type="NCBI Taxonomy" id="1810923"/>
    <lineage>
        <taxon>Eukaryota</taxon>
        <taxon>Fungi</taxon>
        <taxon>Dikarya</taxon>
        <taxon>Ascomycota</taxon>
        <taxon>Pezizomycotina</taxon>
        <taxon>Eurotiomycetes</taxon>
        <taxon>Eurotiomycetidae</taxon>
        <taxon>Eurotiales</taxon>
        <taxon>Aspergillaceae</taxon>
        <taxon>Aspergillus</taxon>
        <taxon>Aspergillus subgen. Nidulantes</taxon>
    </lineage>
</organism>
<sequence length="672" mass="75468">MPEDSNNWPLTGFQEGHSCPPNDSPDAENLCDDLVYTSQHSFTMSPDVHPDPNMTLAGPNWQLQRYIMDMHPSQYMDTPGEPQGSYCPIPASLSSTYPAGDHHRYSQNTMTTTYPHRPAHHPRVNNAGSIYGTTLPPVPVTGPVDSHQHGFEGDEKFRYRVLLRAPTAMVTNPTEAPVTYLNKSQGYQLTIIDTKAPVPPSEQAHVRYRTHIRISFHRDDQRSNPNAHWQLWKAGRALSANGQGDKEQGPGSATLCAIEYLDNLMGGTVVNEAMSSQEVQLEKYSFDGFCILWSCKHSEPTQSPSALPPPECNITVRFNFLTTDFCQYKGVKGFPVRLCARTEMVEDYGGTSLLKSTREEDASEVCYHKVNLFRMYGAERKLAADAARVRKALEKVWREIHKRQPAPDPHHNGSDKNASSISAAANRFYTRRYKNQVRILEELQERAELLQVRLSSARPVTVLSLRGDTNDIPGPPVGDHSAQVEFAKDADGDHQSAVGLRYFQDESSSSSPWEASLLLESEELSPGNNQDKSSLCQVVRVPKNSAEDATSAYIEVLDIDPSYEPVTHQQIKPVVCFYIGFVGIDQKQVDYYNALYLTERTAHNLIEQISKKISIDPRRVKRLLLVRENSIELVDDNIVGGIADEQVILAEVSETWSFNCMSENHFEIKLRY</sequence>
<dbReference type="Proteomes" id="UP001610446">
    <property type="component" value="Unassembled WGS sequence"/>
</dbReference>
<evidence type="ECO:0000259" key="8">
    <source>
        <dbReference type="PROSITE" id="PS51968"/>
    </source>
</evidence>
<keyword evidence="6" id="KW-0175">Coiled coil</keyword>
<dbReference type="InterPro" id="IPR007604">
    <property type="entry name" value="CP2"/>
</dbReference>
<comment type="caution">
    <text evidence="9">The sequence shown here is derived from an EMBL/GenBank/DDBJ whole genome shotgun (WGS) entry which is preliminary data.</text>
</comment>
<comment type="subcellular location">
    <subcellularLocation>
        <location evidence="1">Nucleus</location>
    </subcellularLocation>
</comment>
<evidence type="ECO:0000256" key="2">
    <source>
        <dbReference type="ARBA" id="ARBA00023015"/>
    </source>
</evidence>
<evidence type="ECO:0000256" key="5">
    <source>
        <dbReference type="ARBA" id="ARBA00023242"/>
    </source>
</evidence>
<dbReference type="PANTHER" id="PTHR11037">
    <property type="entry name" value="TRANSCRIPTION FACTOR CP2"/>
    <property type="match status" value="1"/>
</dbReference>
<evidence type="ECO:0000313" key="10">
    <source>
        <dbReference type="Proteomes" id="UP001610446"/>
    </source>
</evidence>
<feature type="domain" description="Grh/CP2 DB" evidence="8">
    <location>
        <begin position="155"/>
        <end position="438"/>
    </location>
</feature>
<feature type="region of interest" description="Disordered" evidence="7">
    <location>
        <begin position="1"/>
        <end position="26"/>
    </location>
</feature>
<keyword evidence="10" id="KW-1185">Reference proteome</keyword>
<dbReference type="EMBL" id="JBFXLU010000033">
    <property type="protein sequence ID" value="KAL2851022.1"/>
    <property type="molecule type" value="Genomic_DNA"/>
</dbReference>
<gene>
    <name evidence="9" type="ORF">BJY01DRAFT_124034</name>
</gene>
<dbReference type="PROSITE" id="PS51968">
    <property type="entry name" value="GRH_CP2_DB"/>
    <property type="match status" value="1"/>
</dbReference>
<dbReference type="PANTHER" id="PTHR11037:SF20">
    <property type="entry name" value="PROTEIN GRAINYHEAD"/>
    <property type="match status" value="1"/>
</dbReference>
<accession>A0ABR4KIA0</accession>